<dbReference type="InterPro" id="IPR019786">
    <property type="entry name" value="Zinc_finger_PHD-type_CS"/>
</dbReference>
<dbReference type="Proteomes" id="UP000660729">
    <property type="component" value="Unassembled WGS sequence"/>
</dbReference>
<dbReference type="AlphaFoldDB" id="A0A8H6RGM1"/>
<dbReference type="CDD" id="cd15534">
    <property type="entry name" value="PHD2_PHF12_Rco1"/>
    <property type="match status" value="1"/>
</dbReference>
<dbReference type="PANTHER" id="PTHR47636">
    <property type="entry name" value="TRANSCRIPTIONAL REGULATORY PROTEIN RCO1"/>
    <property type="match status" value="1"/>
</dbReference>
<dbReference type="SUPFAM" id="SSF57903">
    <property type="entry name" value="FYVE/PHD zinc finger"/>
    <property type="match status" value="2"/>
</dbReference>
<organism evidence="7 8">
    <name type="scientific">Pseudocercospora fuligena</name>
    <dbReference type="NCBI Taxonomy" id="685502"/>
    <lineage>
        <taxon>Eukaryota</taxon>
        <taxon>Fungi</taxon>
        <taxon>Dikarya</taxon>
        <taxon>Ascomycota</taxon>
        <taxon>Pezizomycotina</taxon>
        <taxon>Dothideomycetes</taxon>
        <taxon>Dothideomycetidae</taxon>
        <taxon>Mycosphaerellales</taxon>
        <taxon>Mycosphaerellaceae</taxon>
        <taxon>Pseudocercospora</taxon>
    </lineage>
</organism>
<evidence type="ECO:0000256" key="5">
    <source>
        <dbReference type="SAM" id="MobiDB-lite"/>
    </source>
</evidence>
<name>A0A8H6RGM1_9PEZI</name>
<keyword evidence="3" id="KW-0862">Zinc</keyword>
<feature type="compositionally biased region" description="Polar residues" evidence="5">
    <location>
        <begin position="374"/>
        <end position="391"/>
    </location>
</feature>
<gene>
    <name evidence="7" type="ORF">HII31_07753</name>
</gene>
<dbReference type="EMBL" id="JABCIY010000168">
    <property type="protein sequence ID" value="KAF7190594.1"/>
    <property type="molecule type" value="Genomic_DNA"/>
</dbReference>
<feature type="domain" description="PHD-type" evidence="6">
    <location>
        <begin position="666"/>
        <end position="716"/>
    </location>
</feature>
<proteinExistence type="predicted"/>
<protein>
    <recommendedName>
        <fullName evidence="6">PHD-type domain-containing protein</fullName>
    </recommendedName>
</protein>
<feature type="region of interest" description="Disordered" evidence="5">
    <location>
        <begin position="171"/>
        <end position="284"/>
    </location>
</feature>
<dbReference type="PANTHER" id="PTHR47636:SF1">
    <property type="entry name" value="TRANSCRIPTIONAL REGULATORY PROTEIN RCO1"/>
    <property type="match status" value="1"/>
</dbReference>
<dbReference type="GO" id="GO:0006357">
    <property type="term" value="P:regulation of transcription by RNA polymerase II"/>
    <property type="evidence" value="ECO:0007669"/>
    <property type="project" value="TreeGrafter"/>
</dbReference>
<dbReference type="InterPro" id="IPR001965">
    <property type="entry name" value="Znf_PHD"/>
</dbReference>
<dbReference type="PROSITE" id="PS01359">
    <property type="entry name" value="ZF_PHD_1"/>
    <property type="match status" value="1"/>
</dbReference>
<dbReference type="OrthoDB" id="5876363at2759"/>
<comment type="caution">
    <text evidence="7">The sequence shown here is derived from an EMBL/GenBank/DDBJ whole genome shotgun (WGS) entry which is preliminary data.</text>
</comment>
<feature type="region of interest" description="Disordered" evidence="5">
    <location>
        <begin position="356"/>
        <end position="659"/>
    </location>
</feature>
<evidence type="ECO:0000313" key="8">
    <source>
        <dbReference type="Proteomes" id="UP000660729"/>
    </source>
</evidence>
<dbReference type="PROSITE" id="PS50016">
    <property type="entry name" value="ZF_PHD_2"/>
    <property type="match status" value="2"/>
</dbReference>
<reference evidence="7" key="1">
    <citation type="submission" date="2020-04" db="EMBL/GenBank/DDBJ databases">
        <title>Draft genome resource of the tomato pathogen Pseudocercospora fuligena.</title>
        <authorList>
            <person name="Zaccaron A."/>
        </authorList>
    </citation>
    <scope>NUCLEOTIDE SEQUENCE</scope>
    <source>
        <strain evidence="7">PF001</strain>
    </source>
</reference>
<dbReference type="InterPro" id="IPR052819">
    <property type="entry name" value="Chromatin_regulatory_protein"/>
</dbReference>
<feature type="compositionally biased region" description="Polar residues" evidence="5">
    <location>
        <begin position="576"/>
        <end position="586"/>
    </location>
</feature>
<evidence type="ECO:0000256" key="3">
    <source>
        <dbReference type="ARBA" id="ARBA00022833"/>
    </source>
</evidence>
<dbReference type="GO" id="GO:0008270">
    <property type="term" value="F:zinc ion binding"/>
    <property type="evidence" value="ECO:0007669"/>
    <property type="project" value="UniProtKB-KW"/>
</dbReference>
<feature type="domain" description="PHD-type" evidence="6">
    <location>
        <begin position="800"/>
        <end position="863"/>
    </location>
</feature>
<evidence type="ECO:0000256" key="4">
    <source>
        <dbReference type="PROSITE-ProRule" id="PRU00146"/>
    </source>
</evidence>
<dbReference type="Pfam" id="PF00628">
    <property type="entry name" value="PHD"/>
    <property type="match status" value="2"/>
</dbReference>
<evidence type="ECO:0000313" key="7">
    <source>
        <dbReference type="EMBL" id="KAF7190594.1"/>
    </source>
</evidence>
<dbReference type="GO" id="GO:0032221">
    <property type="term" value="C:Rpd3S complex"/>
    <property type="evidence" value="ECO:0007669"/>
    <property type="project" value="TreeGrafter"/>
</dbReference>
<dbReference type="InterPro" id="IPR013083">
    <property type="entry name" value="Znf_RING/FYVE/PHD"/>
</dbReference>
<feature type="compositionally biased region" description="Basic and acidic residues" evidence="5">
    <location>
        <begin position="117"/>
        <end position="134"/>
    </location>
</feature>
<dbReference type="Gene3D" id="3.30.40.10">
    <property type="entry name" value="Zinc/RING finger domain, C3HC4 (zinc finger)"/>
    <property type="match status" value="2"/>
</dbReference>
<evidence type="ECO:0000256" key="1">
    <source>
        <dbReference type="ARBA" id="ARBA00022723"/>
    </source>
</evidence>
<evidence type="ECO:0000259" key="6">
    <source>
        <dbReference type="PROSITE" id="PS50016"/>
    </source>
</evidence>
<dbReference type="CDD" id="cd15535">
    <property type="entry name" value="PHD1_Rco1"/>
    <property type="match status" value="1"/>
</dbReference>
<sequence>MPKSRERGIGLRLHLSVAMNATTTGPLGLHLALTDLLLSSRSLATGTRNSRSAPRQSTTACEGVASSWVTMFLPIKLLRHALTKYHSDDCDTIMPGTLASLRDHERRSSSHGPSEASSRDAGKGAGKEKGKQKTFMDRWVEPALQAPKPSYQDHGAGPYGVLEHMQPLGEAPSAKVKQRVKADGSRKSVLGRSAAAVGADAQDTPEGTPAPSGPVSHSVEPPAIQPIVIDDDRDGDYAPTVNGKKKDRATRTRTVKRKSESATSATPTVPSIKRHSPPSAPTPKFEYDGAKLHRVVEAAKQRAIEVGKPDLAAAVNEIYEQSLLDYKLRLLLEAILTQNATAQQNNEFQDYVRRAKKKLKDAKNKARQPPDSKANGTEQKSSETPQPLSTKLTSAPEPPSAPETSLAIPSTEKLESHKPKISLKVKSPAKDPNRRRSGHGNMSVSPRKRSGSVGSDSSLTSLTSNEDDNDMDLDSPGDQAGGTAGPTIKLNGVKGKDHAAERGSLAVPGGSVKRSSAEAELDQDQATRDMAAKKQRMSESQTRDYEYAESNVRPTVRAPKTRALQRLVPPPVKLEQNGSRAASTRGSRAPSMDLDSPLSDLSPATSRQSTPRLQKAPPKPAGKKAKTKQSPEKKQQAAFSGMSGVGGAGRDSPIGDDDNEVASENNDFCSACGGSGYLLCCDGCDRSFHLTCLDPPLEEGAKELDEPWFCFICVARRPAILDSPEKPARGLFAPLFSGLKKRNPCNFVLPEDIRNFYDGVSTDKNGNFVEAMSGKPTRGRPGYSDDQPDYYKLRDSKGNLVLCYSCGKSSQQLAGPKRPIVTCDHCSQHWHLDCLDPPLSNPPALNQNGKKVVDWMCPLHVDKDLRNIDTAFLNRRRVHVRKPKHPRVMETSLSRGHVNNGIIDIFEDESDASDSEFFDQDDGGMVYKLPEKGIKLDFIDKIKDTRIQQLRDERAYQRLEQQVAATYPSALEQANFAKRPFNEQQLALNLAQFASENKDLDLGNDQVENLVGTLIAEAPSEVVEEILAAEDAEKTRSAPSVVPPSPPASEQTLELSAEQRKELQMLQELIRRKLESSKT</sequence>
<feature type="region of interest" description="Disordered" evidence="5">
    <location>
        <begin position="1030"/>
        <end position="1054"/>
    </location>
</feature>
<keyword evidence="1" id="KW-0479">Metal-binding</keyword>
<dbReference type="InterPro" id="IPR011011">
    <property type="entry name" value="Znf_FYVE_PHD"/>
</dbReference>
<dbReference type="InterPro" id="IPR019787">
    <property type="entry name" value="Znf_PHD-finger"/>
</dbReference>
<accession>A0A8H6RGM1</accession>
<feature type="compositionally biased region" description="Basic residues" evidence="5">
    <location>
        <begin position="243"/>
        <end position="256"/>
    </location>
</feature>
<feature type="compositionally biased region" description="Low complexity" evidence="5">
    <location>
        <begin position="451"/>
        <end position="464"/>
    </location>
</feature>
<feature type="compositionally biased region" description="Basic and acidic residues" evidence="5">
    <location>
        <begin position="361"/>
        <end position="370"/>
    </location>
</feature>
<keyword evidence="8" id="KW-1185">Reference proteome</keyword>
<dbReference type="SMART" id="SM00249">
    <property type="entry name" value="PHD"/>
    <property type="match status" value="2"/>
</dbReference>
<evidence type="ECO:0000256" key="2">
    <source>
        <dbReference type="ARBA" id="ARBA00022771"/>
    </source>
</evidence>
<feature type="region of interest" description="Disordered" evidence="5">
    <location>
        <begin position="145"/>
        <end position="164"/>
    </location>
</feature>
<feature type="compositionally biased region" description="Low complexity" evidence="5">
    <location>
        <begin position="590"/>
        <end position="603"/>
    </location>
</feature>
<keyword evidence="2 4" id="KW-0863">Zinc-finger</keyword>
<feature type="compositionally biased region" description="Acidic residues" evidence="5">
    <location>
        <begin position="465"/>
        <end position="475"/>
    </location>
</feature>
<feature type="region of interest" description="Disordered" evidence="5">
    <location>
        <begin position="102"/>
        <end position="134"/>
    </location>
</feature>